<keyword evidence="8" id="KW-0446">Lipid-binding</keyword>
<dbReference type="PROSITE" id="PS50004">
    <property type="entry name" value="C2"/>
    <property type="match status" value="1"/>
</dbReference>
<evidence type="ECO:0000256" key="7">
    <source>
        <dbReference type="ARBA" id="ARBA00023018"/>
    </source>
</evidence>
<dbReference type="InterPro" id="IPR033227">
    <property type="entry name" value="CAPS"/>
</dbReference>
<keyword evidence="16" id="KW-1185">Reference proteome</keyword>
<dbReference type="SUPFAM" id="SSF50729">
    <property type="entry name" value="PH domain-like"/>
    <property type="match status" value="1"/>
</dbReference>
<dbReference type="PANTHER" id="PTHR12166">
    <property type="entry name" value="CALCIUM-DEPENDENT SECRETION ACTIVATOR"/>
    <property type="match status" value="1"/>
</dbReference>
<dbReference type="GO" id="GO:0098793">
    <property type="term" value="C:presynapse"/>
    <property type="evidence" value="ECO:0007669"/>
    <property type="project" value="GOC"/>
</dbReference>
<evidence type="ECO:0000256" key="2">
    <source>
        <dbReference type="ARBA" id="ARBA00022448"/>
    </source>
</evidence>
<evidence type="ECO:0000256" key="4">
    <source>
        <dbReference type="ARBA" id="ARBA00022723"/>
    </source>
</evidence>
<evidence type="ECO:0000256" key="5">
    <source>
        <dbReference type="ARBA" id="ARBA00022837"/>
    </source>
</evidence>
<dbReference type="InterPro" id="IPR010439">
    <property type="entry name" value="MUN_dom"/>
</dbReference>
<keyword evidence="4" id="KW-0479">Metal-binding</keyword>
<keyword evidence="2" id="KW-0813">Transport</keyword>
<dbReference type="PROSITE" id="PS51258">
    <property type="entry name" value="MHD1"/>
    <property type="match status" value="1"/>
</dbReference>
<dbReference type="GO" id="GO:0016079">
    <property type="term" value="P:synaptic vesicle exocytosis"/>
    <property type="evidence" value="ECO:0007669"/>
    <property type="project" value="InterPro"/>
</dbReference>
<dbReference type="InterPro" id="IPR000008">
    <property type="entry name" value="C2_dom"/>
</dbReference>
<feature type="region of interest" description="Disordered" evidence="12">
    <location>
        <begin position="1"/>
        <end position="26"/>
    </location>
</feature>
<keyword evidence="6" id="KW-0653">Protein transport</keyword>
<dbReference type="InterPro" id="IPR035892">
    <property type="entry name" value="C2_domain_sf"/>
</dbReference>
<dbReference type="GO" id="GO:0046872">
    <property type="term" value="F:metal ion binding"/>
    <property type="evidence" value="ECO:0007669"/>
    <property type="project" value="UniProtKB-KW"/>
</dbReference>
<keyword evidence="9" id="KW-0472">Membrane</keyword>
<evidence type="ECO:0000259" key="13">
    <source>
        <dbReference type="PROSITE" id="PS50003"/>
    </source>
</evidence>
<dbReference type="GO" id="GO:0030659">
    <property type="term" value="C:cytoplasmic vesicle membrane"/>
    <property type="evidence" value="ECO:0007669"/>
    <property type="project" value="UniProtKB-SubCell"/>
</dbReference>
<dbReference type="Gene3D" id="2.30.29.30">
    <property type="entry name" value="Pleckstrin-homology domain (PH domain)/Phosphotyrosine-binding domain (PTB)"/>
    <property type="match status" value="1"/>
</dbReference>
<organism evidence="16 17">
    <name type="scientific">Schistosoma rodhaini</name>
    <dbReference type="NCBI Taxonomy" id="6188"/>
    <lineage>
        <taxon>Eukaryota</taxon>
        <taxon>Metazoa</taxon>
        <taxon>Spiralia</taxon>
        <taxon>Lophotrochozoa</taxon>
        <taxon>Platyhelminthes</taxon>
        <taxon>Trematoda</taxon>
        <taxon>Digenea</taxon>
        <taxon>Strigeidida</taxon>
        <taxon>Schistosomatoidea</taxon>
        <taxon>Schistosomatidae</taxon>
        <taxon>Schistosoma</taxon>
    </lineage>
</organism>
<dbReference type="InterPro" id="IPR057457">
    <property type="entry name" value="CAPS_C2"/>
</dbReference>
<evidence type="ECO:0000259" key="15">
    <source>
        <dbReference type="PROSITE" id="PS51258"/>
    </source>
</evidence>
<keyword evidence="7" id="KW-0770">Synapse</keyword>
<dbReference type="GO" id="GO:1990504">
    <property type="term" value="P:dense core granule exocytosis"/>
    <property type="evidence" value="ECO:0007669"/>
    <property type="project" value="InterPro"/>
</dbReference>
<dbReference type="Pfam" id="PF25341">
    <property type="entry name" value="C2_CAPS"/>
    <property type="match status" value="1"/>
</dbReference>
<dbReference type="InterPro" id="IPR011993">
    <property type="entry name" value="PH-like_dom_sf"/>
</dbReference>
<dbReference type="GO" id="GO:0015031">
    <property type="term" value="P:protein transport"/>
    <property type="evidence" value="ECO:0007669"/>
    <property type="project" value="UniProtKB-KW"/>
</dbReference>
<dbReference type="PANTHER" id="PTHR12166:SF8">
    <property type="entry name" value="CALCIUM-DEPENDENT SECRETION ACTIVATOR"/>
    <property type="match status" value="1"/>
</dbReference>
<evidence type="ECO:0000256" key="3">
    <source>
        <dbReference type="ARBA" id="ARBA00022483"/>
    </source>
</evidence>
<reference evidence="17" key="2">
    <citation type="submission" date="2023-11" db="UniProtKB">
        <authorList>
            <consortium name="WormBaseParasite"/>
        </authorList>
    </citation>
    <scope>IDENTIFICATION</scope>
</reference>
<sequence>MLNTSSSEDDEYVGSTENFGEDDHNGTWLHYEDRNIHKIDRVSKPQVNNLLKSGSLPPDDKVNLKYRTTDQSLPTGWKQVQYDQISNVHSPFIDAQRPPRLGDCVGKVTESSKIDFTLNCGADHQDICVPVTTSTHFSVSFESPLEASSLGARLSPVGSSCWSSEQHISPDLTSLMSSSTNSVSAGISLSSGRQHALKSLLHRQPSAGTGCSGGTFSTEAGQLQSASNSVRSAPLCHSQGTKSKWSKQMGINKNSNLQYFTPPPPSLVISDPEEEMHNKRLQLYVLAIRCIAYPLLTTNTTGQNRRYLRVTKDYLNILKERFQLYLRGDLAISSDEAFHTAVNEFFEAVLNSDRLSNMVKSGSCSMYDIREIFIANIEKQFQGIQPVEGLSKESVLSAWKIKFDQICRGGEGPCPEAMKLAVPQPEPIALSNEQLYELLMRTISVEKYEHQILYNACQLDNMDEQASQIKRELSERLIQIDKMCKERSFPKMVHKEMEMQYIEEEKLRVNGLMRRLDSIPALKTHSTGVNIAHRHLRKHPIKTILSNWHTGETSRTNRSVRDTGSMNDLWSRQLDMDSSRSSLSITDDVHLMSDGIQSSSMFLTHEIPREAMQVSSTIEILVHQVRNIQSLPRSKKLYCAIELDGTPDRKRTESVEVNKSIWNTTAEFQTSQTLPVIKVKVFKECSGPLTLEDKELGRVTFNITWSSPRTPLWYKLQNTKHCHDPAEIQISVSMQRPTNCKYSNFCWIQGRSTFKKWKRRYVCIIQSFLFYSYHYSSNSETFNITKISQYTSILAAFAEQKSQPSESIVLDGFTVDYCEPRTDLMNMAAFGRNNKPEHHGSTTSLTSLSRLRFSTLGRITSQRHVGNSPLGGLECDYSPRFFFKLVREGDTIIIASSAEVDRQNWIQALYRATGQTHKPTLPGASNVSATISDQKKSAVDVETGQSKTIDRFASIPIHTLDHLEYFIILQSSSLDYRLTDPFVSLGCLSPTQRYLLDEYCTRYGIRECQRHLAMLINLLNKIENGMSIDPDLIHISYSLCANHVSGKAQHDQAVHTVLAMERDQFQIIRTRLTTLLEKQITEFRYCFPFGRPEGALEKTISLLERVLTKETGEPASAELVRNVIRNCLRNAAVLNYERISEYVMIEVVSGPRVKNTNKESRKIHEMYHLAELCIEVLKQNEQHHSESFSWFNDLFIEHTENFWYLFQMDLFELMDRLPENCWEVFDLFQLLNNYLLNNSNLSNGRFHQELANRFTPLVDRYIGLMADSIEQALIEGCKNERWIPASKLDRNEGTNELSINNISQHNAESLLSVRHSLASFNKMEDFGKPNETSSVNIPAFHHTDIEWNPSSSSTENVQNKKKLATLQTTTSTGSVLYRYSSGNFNIVGSQTCQTVLELLWRLYKLKKFIHELNWPQPVLAEALDERVCILCAQMLREVVKRTLIELESLVRKCAKTVDLILPLECFTMLNTISELRAHLFSLCHPIDPGNTSNNITRSHRQPVRNATQLHMETQEFFESVQKSMMVIIVDHCMIILNGVLKKLTRFDENKLFSSILVLTKQNDEEGQAYGTFLHMNLQNLSENLVDEVSMLAMLEIWYTRQMKAIYDWLIQRKSILLHPHQIKCLSIIVKKIFSAFELQGLPKNVLNTIVYQTVIQRIQVEETTQCVKKESRSSGSLSSSTNRNKLLSNLGESLTSFAGSPIFHRS</sequence>
<keyword evidence="5" id="KW-0106">Calcium</keyword>
<feature type="domain" description="PH" evidence="13">
    <location>
        <begin position="739"/>
        <end position="914"/>
    </location>
</feature>
<evidence type="ECO:0000256" key="11">
    <source>
        <dbReference type="ARBA" id="ARBA00034103"/>
    </source>
</evidence>
<dbReference type="InterPro" id="IPR001849">
    <property type="entry name" value="PH_domain"/>
</dbReference>
<evidence type="ECO:0000313" key="16">
    <source>
        <dbReference type="Proteomes" id="UP000050792"/>
    </source>
</evidence>
<evidence type="ECO:0000259" key="14">
    <source>
        <dbReference type="PROSITE" id="PS50004"/>
    </source>
</evidence>
<dbReference type="Proteomes" id="UP000050792">
    <property type="component" value="Unassembled WGS sequence"/>
</dbReference>
<dbReference type="Pfam" id="PF06292">
    <property type="entry name" value="MUN"/>
    <property type="match status" value="1"/>
</dbReference>
<dbReference type="WBParaSite" id="SRDH1_47470.11">
    <property type="protein sequence ID" value="SRDH1_47470.11"/>
    <property type="gene ID" value="SRDH1_47470"/>
</dbReference>
<evidence type="ECO:0008006" key="18">
    <source>
        <dbReference type="Google" id="ProtNLM"/>
    </source>
</evidence>
<dbReference type="SMART" id="SM00233">
    <property type="entry name" value="PH"/>
    <property type="match status" value="1"/>
</dbReference>
<evidence type="ECO:0000256" key="9">
    <source>
        <dbReference type="ARBA" id="ARBA00023136"/>
    </source>
</evidence>
<dbReference type="SUPFAM" id="SSF49562">
    <property type="entry name" value="C2 domain (Calcium/lipid-binding domain, CaLB)"/>
    <property type="match status" value="1"/>
</dbReference>
<dbReference type="PROSITE" id="PS50003">
    <property type="entry name" value="PH_DOMAIN"/>
    <property type="match status" value="1"/>
</dbReference>
<evidence type="ECO:0000256" key="1">
    <source>
        <dbReference type="ARBA" id="ARBA00004156"/>
    </source>
</evidence>
<protein>
    <recommendedName>
        <fullName evidence="18">PH domain-containing protein</fullName>
    </recommendedName>
</protein>
<evidence type="ECO:0000256" key="8">
    <source>
        <dbReference type="ARBA" id="ARBA00023121"/>
    </source>
</evidence>
<name>A0AA85FGU8_9TREM</name>
<proteinExistence type="predicted"/>
<evidence type="ECO:0000256" key="6">
    <source>
        <dbReference type="ARBA" id="ARBA00022927"/>
    </source>
</evidence>
<keyword evidence="10" id="KW-0968">Cytoplasmic vesicle</keyword>
<dbReference type="GO" id="GO:0008289">
    <property type="term" value="F:lipid binding"/>
    <property type="evidence" value="ECO:0007669"/>
    <property type="project" value="UniProtKB-KW"/>
</dbReference>
<evidence type="ECO:0000256" key="10">
    <source>
        <dbReference type="ARBA" id="ARBA00023329"/>
    </source>
</evidence>
<feature type="domain" description="MHD1" evidence="15">
    <location>
        <begin position="1208"/>
        <end position="1453"/>
    </location>
</feature>
<dbReference type="Gene3D" id="2.60.40.150">
    <property type="entry name" value="C2 domain"/>
    <property type="match status" value="1"/>
</dbReference>
<comment type="subcellular location">
    <subcellularLocation>
        <location evidence="1">Cytoplasmic vesicle membrane</location>
    </subcellularLocation>
    <subcellularLocation>
        <location evidence="11">Synapse</location>
    </subcellularLocation>
</comment>
<reference evidence="16" key="1">
    <citation type="submission" date="2022-06" db="EMBL/GenBank/DDBJ databases">
        <authorList>
            <person name="Berger JAMES D."/>
            <person name="Berger JAMES D."/>
        </authorList>
    </citation>
    <scope>NUCLEOTIDE SEQUENCE [LARGE SCALE GENOMIC DNA]</scope>
</reference>
<keyword evidence="3" id="KW-0268">Exocytosis</keyword>
<dbReference type="InterPro" id="IPR014770">
    <property type="entry name" value="Munc13_1"/>
</dbReference>
<dbReference type="SMART" id="SM01145">
    <property type="entry name" value="DUF1041"/>
    <property type="match status" value="1"/>
</dbReference>
<evidence type="ECO:0000256" key="12">
    <source>
        <dbReference type="SAM" id="MobiDB-lite"/>
    </source>
</evidence>
<accession>A0AA85FGU8</accession>
<feature type="domain" description="C2" evidence="14">
    <location>
        <begin position="597"/>
        <end position="714"/>
    </location>
</feature>
<evidence type="ECO:0000313" key="17">
    <source>
        <dbReference type="WBParaSite" id="SRDH1_47470.11"/>
    </source>
</evidence>